<dbReference type="EMBL" id="CP002843">
    <property type="protein sequence ID" value="AEH56237.1"/>
    <property type="molecule type" value="Genomic_DNA"/>
</dbReference>
<gene>
    <name evidence="1" type="ordered locus">HMPREF0833_11206</name>
</gene>
<proteinExistence type="predicted"/>
<dbReference type="AlphaFoldDB" id="F8DK85"/>
<evidence type="ECO:0000313" key="2">
    <source>
        <dbReference type="Proteomes" id="UP000001502"/>
    </source>
</evidence>
<sequence length="64" mass="7051">MTSISSIIIQEPQIFKDSASKIPSTILVKGIKAFPLIFQIRKRASNKNSKTIGLTDVENHEGLP</sequence>
<dbReference type="KEGG" id="scp:HMPREF0833_11206"/>
<protein>
    <submittedName>
        <fullName evidence="1">Uncharacterized protein</fullName>
    </submittedName>
</protein>
<dbReference type="HOGENOM" id="CLU_2865860_0_0_9"/>
<evidence type="ECO:0000313" key="1">
    <source>
        <dbReference type="EMBL" id="AEH56237.1"/>
    </source>
</evidence>
<organism evidence="1 2">
    <name type="scientific">Streptococcus parasanguinis (strain ATCC 15912 / DSM 6778 / CIP 104372 / LMG 14537)</name>
    <dbReference type="NCBI Taxonomy" id="760570"/>
    <lineage>
        <taxon>Bacteria</taxon>
        <taxon>Bacillati</taxon>
        <taxon>Bacillota</taxon>
        <taxon>Bacilli</taxon>
        <taxon>Lactobacillales</taxon>
        <taxon>Streptococcaceae</taxon>
        <taxon>Streptococcus</taxon>
    </lineage>
</organism>
<accession>F8DK85</accession>
<dbReference type="Proteomes" id="UP000001502">
    <property type="component" value="Chromosome"/>
</dbReference>
<reference evidence="2" key="1">
    <citation type="submission" date="2011-06" db="EMBL/GenBank/DDBJ databases">
        <title>Complete sequence of Streptococcus parasanguinis strain ATCC 15912.</title>
        <authorList>
            <person name="Muzny D."/>
            <person name="Qin X."/>
            <person name="Buhay C."/>
            <person name="Dugan-Rocha S."/>
            <person name="Ding Y."/>
            <person name="Chen G."/>
            <person name="Hawes A."/>
            <person name="Holder M."/>
            <person name="Jhangiani S."/>
            <person name="Johnson A."/>
            <person name="Khan Z."/>
            <person name="Li Z."/>
            <person name="Liu W."/>
            <person name="Liu X."/>
            <person name="Perez L."/>
            <person name="Shen H."/>
            <person name="Wang Q."/>
            <person name="Watt J."/>
            <person name="Xi L."/>
            <person name="Xin Y."/>
            <person name="Zhou J."/>
            <person name="Deng J."/>
            <person name="Jiang H."/>
            <person name="Liu Y."/>
            <person name="Qu J."/>
            <person name="Song X.-Z."/>
            <person name="Zhang L."/>
            <person name="Villasana D."/>
            <person name="Johnson A."/>
            <person name="Liu J."/>
            <person name="Liyanage D."/>
            <person name="Lorensuhewa L."/>
            <person name="Robinson T."/>
            <person name="Song A."/>
            <person name="Song B.-B."/>
            <person name="Dinh H."/>
            <person name="Thornton R."/>
            <person name="Coyle M."/>
            <person name="Francisco L."/>
            <person name="Jackson L."/>
            <person name="Javaid M."/>
            <person name="Korchina V."/>
            <person name="Kovar C."/>
            <person name="Mata R."/>
            <person name="Mathew T."/>
            <person name="Ngo R."/>
            <person name="Nguyen L."/>
            <person name="Nguyen N."/>
            <person name="Okwuonu G."/>
            <person name="Ongeri F."/>
            <person name="Pham C."/>
            <person name="Simmons D."/>
            <person name="Wilczek-Boney K."/>
            <person name="Hale W."/>
            <person name="Jakkamsetti A."/>
            <person name="Pham P."/>
            <person name="Ruth R."/>
            <person name="San Lucas F."/>
            <person name="Warren J."/>
            <person name="Zhang J."/>
            <person name="Zhao Z."/>
            <person name="Zhou C."/>
            <person name="Zhu D."/>
            <person name="Lee S."/>
            <person name="Bess C."/>
            <person name="Blankenburg K."/>
            <person name="Forbes L."/>
            <person name="Fu Q."/>
            <person name="Gubbala S."/>
            <person name="Hirani K."/>
            <person name="Jayaseelan J.C."/>
            <person name="Lara F."/>
            <person name="Munidasa M."/>
            <person name="Palculict T."/>
            <person name="Patil S."/>
            <person name="Pu L.-L."/>
            <person name="Saada N."/>
            <person name="Tang L."/>
            <person name="Weissenberger G."/>
            <person name="Zhu Y."/>
            <person name="Hemphill L."/>
            <person name="Shang Y."/>
            <person name="Youmans B."/>
            <person name="Ayvaz T."/>
            <person name="Ross M."/>
            <person name="Santibanez J."/>
            <person name="Aqrawi P."/>
            <person name="Gross S."/>
            <person name="Joshi V."/>
            <person name="Fowler G."/>
            <person name="Nazareth L."/>
            <person name="Reid J."/>
            <person name="Worley K."/>
            <person name="Petrosino J."/>
            <person name="Highlander S."/>
            <person name="Gibbs R."/>
        </authorList>
    </citation>
    <scope>NUCLEOTIDE SEQUENCE [LARGE SCALE GENOMIC DNA]</scope>
    <source>
        <strain evidence="2">ATCC 15912 / DSM 6778 / CIP 104372 / LMG 14537</strain>
    </source>
</reference>
<name>F8DK85_STREP</name>